<accession>A0ABT2TFX8</accession>
<comment type="subcellular location">
    <subcellularLocation>
        <location evidence="1">Carboxysome</location>
    </subcellularLocation>
</comment>
<evidence type="ECO:0000313" key="4">
    <source>
        <dbReference type="EMBL" id="MCU6760796.1"/>
    </source>
</evidence>
<dbReference type="EMBL" id="JAOQJQ010000001">
    <property type="protein sequence ID" value="MCU6760796.1"/>
    <property type="molecule type" value="Genomic_DNA"/>
</dbReference>
<dbReference type="Proteomes" id="UP001652442">
    <property type="component" value="Unassembled WGS sequence"/>
</dbReference>
<reference evidence="4 5" key="1">
    <citation type="journal article" date="2021" name="ISME Commun">
        <title>Automated analysis of genomic sequences facilitates high-throughput and comprehensive description of bacteria.</title>
        <authorList>
            <person name="Hitch T.C.A."/>
        </authorList>
    </citation>
    <scope>NUCLEOTIDE SEQUENCE [LARGE SCALE GENOMIC DNA]</scope>
    <source>
        <strain evidence="4 5">Sanger_109</strain>
    </source>
</reference>
<keyword evidence="5" id="KW-1185">Reference proteome</keyword>
<proteinExistence type="predicted"/>
<organism evidence="4 5">
    <name type="scientific">Brotonthovivens ammoniilytica</name>
    <dbReference type="NCBI Taxonomy" id="2981725"/>
    <lineage>
        <taxon>Bacteria</taxon>
        <taxon>Bacillati</taxon>
        <taxon>Bacillota</taxon>
        <taxon>Clostridia</taxon>
        <taxon>Lachnospirales</taxon>
        <taxon>Lachnospiraceae</taxon>
        <taxon>Brotonthovivens</taxon>
    </lineage>
</organism>
<evidence type="ECO:0000256" key="1">
    <source>
        <dbReference type="ARBA" id="ARBA00023587"/>
    </source>
</evidence>
<dbReference type="PANTHER" id="PTHR36539">
    <property type="entry name" value="ETHANOLAMINE UTILIZATION PROTEIN EUTN"/>
    <property type="match status" value="1"/>
</dbReference>
<dbReference type="Gene3D" id="2.40.50.220">
    <property type="entry name" value="EutN/Ccml"/>
    <property type="match status" value="1"/>
</dbReference>
<evidence type="ECO:0000313" key="5">
    <source>
        <dbReference type="Proteomes" id="UP001652442"/>
    </source>
</evidence>
<dbReference type="InterPro" id="IPR004992">
    <property type="entry name" value="EutN_CcmL"/>
</dbReference>
<dbReference type="PANTHER" id="PTHR36539:SF2">
    <property type="entry name" value="ETHANOLAMINE UTILIZATION PROTEIN"/>
    <property type="match status" value="1"/>
</dbReference>
<evidence type="ECO:0000256" key="2">
    <source>
        <dbReference type="ARBA" id="ARBA00023669"/>
    </source>
</evidence>
<dbReference type="RefSeq" id="WP_158423680.1">
    <property type="nucleotide sequence ID" value="NZ_JAOQJQ010000001.1"/>
</dbReference>
<dbReference type="Pfam" id="PF03319">
    <property type="entry name" value="EutN_CcmL"/>
    <property type="match status" value="1"/>
</dbReference>
<name>A0ABT2TFX8_9FIRM</name>
<dbReference type="InterPro" id="IPR036677">
    <property type="entry name" value="EutN_CcmL_sf"/>
</dbReference>
<sequence length="87" mass="9327">MLICEVTGHVWATKKENTLSGMKLMVVRELAQDDKETNHTFVAADIVGAGIGERVLVVNGSTARKAFGDREPAVDATIVGIIDSVQM</sequence>
<comment type="caution">
    <text evidence="4">The sequence shown here is derived from an EMBL/GenBank/DDBJ whole genome shotgun (WGS) entry which is preliminary data.</text>
</comment>
<gene>
    <name evidence="4" type="ORF">OCV88_00415</name>
</gene>
<evidence type="ECO:0000256" key="3">
    <source>
        <dbReference type="ARBA" id="ARBA00024446"/>
    </source>
</evidence>
<keyword evidence="2" id="KW-1282">Carboxysome</keyword>
<dbReference type="CDD" id="cd01614">
    <property type="entry name" value="EutN_CcmL"/>
    <property type="match status" value="1"/>
</dbReference>
<protein>
    <submittedName>
        <fullName evidence="4">EutN/CcmL family microcompartment protein</fullName>
    </submittedName>
</protein>
<dbReference type="SUPFAM" id="SSF159133">
    <property type="entry name" value="EutN/CcmL-like"/>
    <property type="match status" value="1"/>
</dbReference>
<dbReference type="PROSITE" id="PS51932">
    <property type="entry name" value="BMV"/>
    <property type="match status" value="1"/>
</dbReference>
<keyword evidence="3" id="KW-1283">Bacterial microcompartment</keyword>